<evidence type="ECO:0000256" key="3">
    <source>
        <dbReference type="ARBA" id="ARBA00012438"/>
    </source>
</evidence>
<dbReference type="Pfam" id="PF02518">
    <property type="entry name" value="HATPase_c"/>
    <property type="match status" value="1"/>
</dbReference>
<gene>
    <name evidence="16" type="ORF">RSSSTS7063_00260</name>
</gene>
<evidence type="ECO:0000256" key="7">
    <source>
        <dbReference type="ARBA" id="ARBA00022692"/>
    </source>
</evidence>
<dbReference type="GO" id="GO:0005886">
    <property type="term" value="C:plasma membrane"/>
    <property type="evidence" value="ECO:0007669"/>
    <property type="project" value="UniProtKB-SubCell"/>
</dbReference>
<evidence type="ECO:0000256" key="1">
    <source>
        <dbReference type="ARBA" id="ARBA00000085"/>
    </source>
</evidence>
<accession>A0A564W469</accession>
<keyword evidence="12" id="KW-0902">Two-component regulatory system</keyword>
<comment type="subcellular location">
    <subcellularLocation>
        <location evidence="2">Cell membrane</location>
        <topology evidence="2">Multi-pass membrane protein</topology>
    </subcellularLocation>
</comment>
<keyword evidence="11 14" id="KW-1133">Transmembrane helix</keyword>
<evidence type="ECO:0000256" key="8">
    <source>
        <dbReference type="ARBA" id="ARBA00022741"/>
    </source>
</evidence>
<dbReference type="SMART" id="SM00387">
    <property type="entry name" value="HATPase_c"/>
    <property type="match status" value="1"/>
</dbReference>
<dbReference type="PANTHER" id="PTHR34220">
    <property type="entry name" value="SENSOR HISTIDINE KINASE YPDA"/>
    <property type="match status" value="1"/>
</dbReference>
<dbReference type="Pfam" id="PF06580">
    <property type="entry name" value="His_kinase"/>
    <property type="match status" value="1"/>
</dbReference>
<dbReference type="PANTHER" id="PTHR34220:SF11">
    <property type="entry name" value="SENSOR PROTEIN KINASE HPTS"/>
    <property type="match status" value="1"/>
</dbReference>
<keyword evidence="8" id="KW-0547">Nucleotide-binding</keyword>
<dbReference type="Gene3D" id="6.10.340.10">
    <property type="match status" value="1"/>
</dbReference>
<evidence type="ECO:0000256" key="6">
    <source>
        <dbReference type="ARBA" id="ARBA00022679"/>
    </source>
</evidence>
<feature type="domain" description="HAMP" evidence="15">
    <location>
        <begin position="328"/>
        <end position="380"/>
    </location>
</feature>
<sequence>MIENLKKKAFQLFSGISLKRRLFITYLLLSSLILLLTSVFFYTASKKVLIKRAALSSQQQLSLITSNLGEKIDHISDYAITLSINSNIANILKENPTVPENELEHFLVNSELTNQAQRIIGLHRNIYAWDILDTENHWFHSSTTETDQLDSLLDPEVLKNLQTNLAFQFLGPFQISGEPTFVALKSITNIDNTKYLGALVLLIKETNISSAFRDLPDSSSRDFYITNEKRQILSSSSSKGIYKDFSSYTKISSDKYKTLIKTDRQIFSVDGTDTLFICKSYPALNWNVINLIPLENLPLDHMVILHNILLISIVVFILSVFFSILSTSTVTAPIQRLVDKMKSASTGKLNISASYSSNDELAVLYNQFNLMMQKIQILLNDIYEEQNAKQKMEVRLLQSQINPHFLYNTLNTIKSLIELDMKDTAVKAVSAMSAFYRNSLSKGQFIIPLHQELLLTEQYLYIQNLRYMDFVDYEITYEPSWEDHGTEIPKLTIQPVVENIFVHGLTSQMCHIHLNISIRNDTIFISVSDNGSGIPPEKLAELNRSIRDFKTARHSFGLPSINHRIALLYGENYGLSIESSPENGTTVTIAIPDTKSDLGGNIK</sequence>
<evidence type="ECO:0000313" key="17">
    <source>
        <dbReference type="Proteomes" id="UP000408482"/>
    </source>
</evidence>
<evidence type="ECO:0000256" key="10">
    <source>
        <dbReference type="ARBA" id="ARBA00022840"/>
    </source>
</evidence>
<evidence type="ECO:0000256" key="5">
    <source>
        <dbReference type="ARBA" id="ARBA00022553"/>
    </source>
</evidence>
<dbReference type="EMBL" id="CABHNW010000128">
    <property type="protein sequence ID" value="VUX39666.1"/>
    <property type="molecule type" value="Genomic_DNA"/>
</dbReference>
<feature type="transmembrane region" description="Helical" evidence="14">
    <location>
        <begin position="21"/>
        <end position="42"/>
    </location>
</feature>
<evidence type="ECO:0000256" key="4">
    <source>
        <dbReference type="ARBA" id="ARBA00022475"/>
    </source>
</evidence>
<keyword evidence="5" id="KW-0597">Phosphoprotein</keyword>
<dbReference type="CDD" id="cd06225">
    <property type="entry name" value="HAMP"/>
    <property type="match status" value="1"/>
</dbReference>
<dbReference type="InterPro" id="IPR050640">
    <property type="entry name" value="Bact_2-comp_sensor_kinase"/>
</dbReference>
<keyword evidence="6 16" id="KW-0808">Transferase</keyword>
<dbReference type="InterPro" id="IPR003594">
    <property type="entry name" value="HATPase_dom"/>
</dbReference>
<keyword evidence="17" id="KW-1185">Reference proteome</keyword>
<evidence type="ECO:0000256" key="9">
    <source>
        <dbReference type="ARBA" id="ARBA00022777"/>
    </source>
</evidence>
<dbReference type="InterPro" id="IPR010559">
    <property type="entry name" value="Sig_transdc_His_kin_internal"/>
</dbReference>
<name>A0A564W469_9FIRM</name>
<dbReference type="AlphaFoldDB" id="A0A564W469"/>
<evidence type="ECO:0000256" key="14">
    <source>
        <dbReference type="SAM" id="Phobius"/>
    </source>
</evidence>
<dbReference type="InterPro" id="IPR004358">
    <property type="entry name" value="Sig_transdc_His_kin-like_C"/>
</dbReference>
<dbReference type="Pfam" id="PF00672">
    <property type="entry name" value="HAMP"/>
    <property type="match status" value="1"/>
</dbReference>
<feature type="transmembrane region" description="Helical" evidence="14">
    <location>
        <begin position="308"/>
        <end position="332"/>
    </location>
</feature>
<keyword evidence="13 14" id="KW-0472">Membrane</keyword>
<evidence type="ECO:0000256" key="12">
    <source>
        <dbReference type="ARBA" id="ARBA00023012"/>
    </source>
</evidence>
<comment type="catalytic activity">
    <reaction evidence="1">
        <text>ATP + protein L-histidine = ADP + protein N-phospho-L-histidine.</text>
        <dbReference type="EC" id="2.7.13.3"/>
    </reaction>
</comment>
<organism evidence="16 17">
    <name type="scientific">Blautia luti</name>
    <dbReference type="NCBI Taxonomy" id="89014"/>
    <lineage>
        <taxon>Bacteria</taxon>
        <taxon>Bacillati</taxon>
        <taxon>Bacillota</taxon>
        <taxon>Clostridia</taxon>
        <taxon>Lachnospirales</taxon>
        <taxon>Lachnospiraceae</taxon>
        <taxon>Blautia</taxon>
    </lineage>
</organism>
<dbReference type="SMART" id="SM00304">
    <property type="entry name" value="HAMP"/>
    <property type="match status" value="1"/>
</dbReference>
<dbReference type="Proteomes" id="UP000408482">
    <property type="component" value="Unassembled WGS sequence"/>
</dbReference>
<dbReference type="SUPFAM" id="SSF55874">
    <property type="entry name" value="ATPase domain of HSP90 chaperone/DNA topoisomerase II/histidine kinase"/>
    <property type="match status" value="1"/>
</dbReference>
<keyword evidence="9 16" id="KW-0418">Kinase</keyword>
<dbReference type="SUPFAM" id="SSF158472">
    <property type="entry name" value="HAMP domain-like"/>
    <property type="match status" value="1"/>
</dbReference>
<dbReference type="GO" id="GO:0000155">
    <property type="term" value="F:phosphorelay sensor kinase activity"/>
    <property type="evidence" value="ECO:0007669"/>
    <property type="project" value="InterPro"/>
</dbReference>
<dbReference type="Gene3D" id="3.30.565.10">
    <property type="entry name" value="Histidine kinase-like ATPase, C-terminal domain"/>
    <property type="match status" value="1"/>
</dbReference>
<protein>
    <recommendedName>
        <fullName evidence="3">histidine kinase</fullName>
        <ecNumber evidence="3">2.7.13.3</ecNumber>
    </recommendedName>
</protein>
<evidence type="ECO:0000259" key="15">
    <source>
        <dbReference type="PROSITE" id="PS50885"/>
    </source>
</evidence>
<evidence type="ECO:0000256" key="13">
    <source>
        <dbReference type="ARBA" id="ARBA00023136"/>
    </source>
</evidence>
<keyword evidence="7 14" id="KW-0812">Transmembrane</keyword>
<keyword evidence="10" id="KW-0067">ATP-binding</keyword>
<dbReference type="InterPro" id="IPR036890">
    <property type="entry name" value="HATPase_C_sf"/>
</dbReference>
<evidence type="ECO:0000256" key="11">
    <source>
        <dbReference type="ARBA" id="ARBA00022989"/>
    </source>
</evidence>
<evidence type="ECO:0000313" key="16">
    <source>
        <dbReference type="EMBL" id="VUX39666.1"/>
    </source>
</evidence>
<dbReference type="PROSITE" id="PS50885">
    <property type="entry name" value="HAMP"/>
    <property type="match status" value="1"/>
</dbReference>
<proteinExistence type="predicted"/>
<dbReference type="PRINTS" id="PR00344">
    <property type="entry name" value="BCTRLSENSOR"/>
</dbReference>
<dbReference type="GO" id="GO:0005524">
    <property type="term" value="F:ATP binding"/>
    <property type="evidence" value="ECO:0007669"/>
    <property type="project" value="UniProtKB-KW"/>
</dbReference>
<dbReference type="EC" id="2.7.13.3" evidence="3"/>
<evidence type="ECO:0000256" key="2">
    <source>
        <dbReference type="ARBA" id="ARBA00004651"/>
    </source>
</evidence>
<reference evidence="16 17" key="1">
    <citation type="submission" date="2019-07" db="EMBL/GenBank/DDBJ databases">
        <authorList>
            <person name="Hibberd C M."/>
            <person name="Gehrig L. J."/>
            <person name="Chang H.-W."/>
            <person name="Venkatesh S."/>
        </authorList>
    </citation>
    <scope>NUCLEOTIDE SEQUENCE [LARGE SCALE GENOMIC DNA]</scope>
    <source>
        <strain evidence="16">Blautia_luti_SSTS_Bg7063</strain>
    </source>
</reference>
<dbReference type="InterPro" id="IPR003660">
    <property type="entry name" value="HAMP_dom"/>
</dbReference>
<dbReference type="RefSeq" id="WP_186290070.1">
    <property type="nucleotide sequence ID" value="NZ_CABHMX010000013.1"/>
</dbReference>
<keyword evidence="4" id="KW-1003">Cell membrane</keyword>